<dbReference type="GO" id="GO:0046872">
    <property type="term" value="F:metal ion binding"/>
    <property type="evidence" value="ECO:0007669"/>
    <property type="project" value="UniProtKB-KW"/>
</dbReference>
<dbReference type="Gene3D" id="1.10.1280.10">
    <property type="entry name" value="Di-copper center containing domain from catechol oxidase"/>
    <property type="match status" value="2"/>
</dbReference>
<evidence type="ECO:0000256" key="6">
    <source>
        <dbReference type="ARBA" id="ARBA00023008"/>
    </source>
</evidence>
<proteinExistence type="inferred from homology"/>
<dbReference type="AlphaFoldDB" id="A0A176W8N2"/>
<dbReference type="InterPro" id="IPR022740">
    <property type="entry name" value="Polyphenol_oxidase_C"/>
</dbReference>
<evidence type="ECO:0000313" key="13">
    <source>
        <dbReference type="Proteomes" id="UP000077202"/>
    </source>
</evidence>
<dbReference type="EMBL" id="LVLJ01001470">
    <property type="protein sequence ID" value="OAE29374.1"/>
    <property type="molecule type" value="Genomic_DNA"/>
</dbReference>
<dbReference type="PANTHER" id="PTHR11474:SF76">
    <property type="entry name" value="SHKT DOMAIN-CONTAINING PROTEIN"/>
    <property type="match status" value="1"/>
</dbReference>
<evidence type="ECO:0000256" key="7">
    <source>
        <dbReference type="ARBA" id="ARBA00023157"/>
    </source>
</evidence>
<dbReference type="InterPro" id="IPR022739">
    <property type="entry name" value="Polyphenol_oxidase_cen"/>
</dbReference>
<dbReference type="SUPFAM" id="SSF48056">
    <property type="entry name" value="Di-copper centre-containing domain"/>
    <property type="match status" value="1"/>
</dbReference>
<feature type="compositionally biased region" description="Acidic residues" evidence="8">
    <location>
        <begin position="134"/>
        <end position="148"/>
    </location>
</feature>
<comment type="caution">
    <text evidence="12">The sequence shown here is derived from an EMBL/GenBank/DDBJ whole genome shotgun (WGS) entry which is preliminary data.</text>
</comment>
<keyword evidence="4" id="KW-0883">Thioether bond</keyword>
<evidence type="ECO:0000256" key="5">
    <source>
        <dbReference type="ARBA" id="ARBA00023002"/>
    </source>
</evidence>
<evidence type="ECO:0000259" key="9">
    <source>
        <dbReference type="Pfam" id="PF00264"/>
    </source>
</evidence>
<keyword evidence="5" id="KW-0560">Oxidoreductase</keyword>
<organism evidence="12 13">
    <name type="scientific">Marchantia polymorpha subsp. ruderalis</name>
    <dbReference type="NCBI Taxonomy" id="1480154"/>
    <lineage>
        <taxon>Eukaryota</taxon>
        <taxon>Viridiplantae</taxon>
        <taxon>Streptophyta</taxon>
        <taxon>Embryophyta</taxon>
        <taxon>Marchantiophyta</taxon>
        <taxon>Marchantiopsida</taxon>
        <taxon>Marchantiidae</taxon>
        <taxon>Marchantiales</taxon>
        <taxon>Marchantiaceae</taxon>
        <taxon>Marchantia</taxon>
    </lineage>
</organism>
<dbReference type="GO" id="GO:0004097">
    <property type="term" value="F:catechol oxidase activity"/>
    <property type="evidence" value="ECO:0007669"/>
    <property type="project" value="InterPro"/>
</dbReference>
<dbReference type="Proteomes" id="UP000077202">
    <property type="component" value="Unassembled WGS sequence"/>
</dbReference>
<dbReference type="PRINTS" id="PR00092">
    <property type="entry name" value="TYROSINASE"/>
</dbReference>
<keyword evidence="3" id="KW-0479">Metal-binding</keyword>
<dbReference type="InterPro" id="IPR050316">
    <property type="entry name" value="Tyrosinase/Hemocyanin"/>
</dbReference>
<reference evidence="12" key="1">
    <citation type="submission" date="2016-03" db="EMBL/GenBank/DDBJ databases">
        <title>Mechanisms controlling the formation of the plant cell surface in tip-growing cells are functionally conserved among land plants.</title>
        <authorList>
            <person name="Honkanen S."/>
            <person name="Jones V.A."/>
            <person name="Morieri G."/>
            <person name="Champion C."/>
            <person name="Hetherington A.J."/>
            <person name="Kelly S."/>
            <person name="Saint-Marcoux D."/>
            <person name="Proust H."/>
            <person name="Prescott H."/>
            <person name="Dolan L."/>
        </authorList>
    </citation>
    <scope>NUCLEOTIDE SEQUENCE [LARGE SCALE GENOMIC DNA]</scope>
    <source>
        <tissue evidence="12">Whole gametophyte</tissue>
    </source>
</reference>
<evidence type="ECO:0008006" key="14">
    <source>
        <dbReference type="Google" id="ProtNLM"/>
    </source>
</evidence>
<dbReference type="Pfam" id="PF12143">
    <property type="entry name" value="PPO1_KFDV"/>
    <property type="match status" value="1"/>
</dbReference>
<evidence type="ECO:0000256" key="4">
    <source>
        <dbReference type="ARBA" id="ARBA00022784"/>
    </source>
</evidence>
<feature type="region of interest" description="Disordered" evidence="8">
    <location>
        <begin position="128"/>
        <end position="148"/>
    </location>
</feature>
<keyword evidence="6" id="KW-0186">Copper</keyword>
<evidence type="ECO:0000259" key="10">
    <source>
        <dbReference type="Pfam" id="PF12142"/>
    </source>
</evidence>
<comment type="cofactor">
    <cofactor evidence="1">
        <name>Cu(2+)</name>
        <dbReference type="ChEBI" id="CHEBI:29036"/>
    </cofactor>
</comment>
<name>A0A176W8N2_MARPO</name>
<feature type="domain" description="Polyphenol oxidase C-terminal" evidence="11">
    <location>
        <begin position="508"/>
        <end position="576"/>
    </location>
</feature>
<dbReference type="InterPro" id="IPR002227">
    <property type="entry name" value="Tyrosinase_Cu-bd"/>
</dbReference>
<gene>
    <name evidence="12" type="ORF">AXG93_4831s1350</name>
</gene>
<evidence type="ECO:0000256" key="8">
    <source>
        <dbReference type="SAM" id="MobiDB-lite"/>
    </source>
</evidence>
<evidence type="ECO:0000259" key="11">
    <source>
        <dbReference type="Pfam" id="PF12143"/>
    </source>
</evidence>
<accession>A0A176W8N2</accession>
<evidence type="ECO:0000256" key="2">
    <source>
        <dbReference type="ARBA" id="ARBA00009928"/>
    </source>
</evidence>
<feature type="domain" description="Polyphenol oxidase central" evidence="10">
    <location>
        <begin position="412"/>
        <end position="460"/>
    </location>
</feature>
<dbReference type="InterPro" id="IPR008922">
    <property type="entry name" value="Di-copper_centre_dom_sf"/>
</dbReference>
<protein>
    <recommendedName>
        <fullName evidence="14">Tyrosinase copper-binding domain-containing protein</fullName>
    </recommendedName>
</protein>
<comment type="similarity">
    <text evidence="2">Belongs to the tyrosinase family.</text>
</comment>
<evidence type="ECO:0000313" key="12">
    <source>
        <dbReference type="EMBL" id="OAE29374.1"/>
    </source>
</evidence>
<keyword evidence="7" id="KW-1015">Disulfide bond</keyword>
<dbReference type="PANTHER" id="PTHR11474">
    <property type="entry name" value="TYROSINASE FAMILY MEMBER"/>
    <property type="match status" value="1"/>
</dbReference>
<sequence length="583" mass="64939">MVASYMRTSIRSNALASGVSTRRRKGELELETVNIASLFGTRRDGGCSSAVRCFVAVSETSRSQGSRGQVTAPTVQGIVNCRAEERSRPIARPSGLNFSSAAISRRRGRHWDSPSRLVLDVSQLKATARTGAEASEDSTDGDDDGDDATIEQSLLQRRQLLWGATGSLTWLSSVGLAVAKPIPPAIFSPKYCTDNIYPNQGAFPNVVEDCCLPDGSSLTPKDFVFEKLPMRTRKSAHVLSEDAAWAFLPWHRMYLYFHERFLSDLIGDPTFALPFWNWDNQRPDAGGNKMPRMFVPVFFPGPLSNLQKAFRNTDHYPPEIVRLDRDNPGSSPKDVQVNNLVLMHRTVVSSTSDVTFLGSAYRANHDGRKPSAGSAENDGHNKIHVWTGSGDQGRHPFKEDMGTFVRARKESDDPDFLNAKFAFYDHKGEIVHVKVSQTLSTEDLSYKYEIMESDKDWINFEFQTVDEAKPSPEDISRYAETPAVFKKDESATFRLLRGEPVPFGRLAADEVEEILVIKGVKTPMRSFMAYKVFINLPDADPSTKLDIHNFVGMITNLPHNMSKAHSSSGVDFRLSIGAWGRFL</sequence>
<evidence type="ECO:0000256" key="3">
    <source>
        <dbReference type="ARBA" id="ARBA00022723"/>
    </source>
</evidence>
<evidence type="ECO:0000256" key="1">
    <source>
        <dbReference type="ARBA" id="ARBA00001973"/>
    </source>
</evidence>
<keyword evidence="13" id="KW-1185">Reference proteome</keyword>
<dbReference type="Pfam" id="PF12142">
    <property type="entry name" value="PPO1_DWL"/>
    <property type="match status" value="1"/>
</dbReference>
<dbReference type="Pfam" id="PF00264">
    <property type="entry name" value="Tyrosinase"/>
    <property type="match status" value="1"/>
</dbReference>
<feature type="domain" description="Tyrosinase copper-binding" evidence="9">
    <location>
        <begin position="244"/>
        <end position="402"/>
    </location>
</feature>